<dbReference type="EMBL" id="JAECZO010000001">
    <property type="protein sequence ID" value="KAK7199779.1"/>
    <property type="molecule type" value="Genomic_DNA"/>
</dbReference>
<keyword evidence="9" id="KW-1185">Reference proteome</keyword>
<evidence type="ECO:0000256" key="5">
    <source>
        <dbReference type="ARBA" id="ARBA00023242"/>
    </source>
</evidence>
<evidence type="ECO:0000313" key="9">
    <source>
        <dbReference type="Proteomes" id="UP001430356"/>
    </source>
</evidence>
<dbReference type="InterPro" id="IPR016722">
    <property type="entry name" value="DNA_pol_alpha_bsu"/>
</dbReference>
<evidence type="ECO:0000259" key="7">
    <source>
        <dbReference type="Pfam" id="PF04042"/>
    </source>
</evidence>
<evidence type="ECO:0000256" key="2">
    <source>
        <dbReference type="ARBA" id="ARBA00007299"/>
    </source>
</evidence>
<dbReference type="GO" id="GO:0003677">
    <property type="term" value="F:DNA binding"/>
    <property type="evidence" value="ECO:0007669"/>
    <property type="project" value="InterPro"/>
</dbReference>
<comment type="caution">
    <text evidence="8">The sequence shown here is derived from an EMBL/GenBank/DDBJ whole genome shotgun (WGS) entry which is preliminary data.</text>
</comment>
<comment type="subcellular location">
    <subcellularLocation>
        <location evidence="1">Nucleus</location>
    </subcellularLocation>
</comment>
<evidence type="ECO:0000256" key="3">
    <source>
        <dbReference type="ARBA" id="ARBA00018596"/>
    </source>
</evidence>
<accession>A0AAW0F127</accession>
<evidence type="ECO:0000256" key="1">
    <source>
        <dbReference type="ARBA" id="ARBA00004123"/>
    </source>
</evidence>
<feature type="domain" description="DNA polymerase alpha/delta/epsilon subunit B" evidence="7">
    <location>
        <begin position="343"/>
        <end position="503"/>
    </location>
</feature>
<dbReference type="Proteomes" id="UP001430356">
    <property type="component" value="Unassembled WGS sequence"/>
</dbReference>
<name>A0AAW0F127_9TRYP</name>
<dbReference type="PANTHER" id="PTHR23061:SF12">
    <property type="entry name" value="DNA POLYMERASE ALPHA SUBUNIT B"/>
    <property type="match status" value="1"/>
</dbReference>
<keyword evidence="4" id="KW-0235">DNA replication</keyword>
<gene>
    <name evidence="8" type="ORF">NESM_000024300</name>
</gene>
<dbReference type="Pfam" id="PF04042">
    <property type="entry name" value="DNA_pol_E_B"/>
    <property type="match status" value="1"/>
</dbReference>
<proteinExistence type="inferred from homology"/>
<sequence length="732" mass="78324">MQVEGDWRTTANVHLLLGLEHPPARLEKALLTPAQRGIAGASATGGPVTVDARNTANFRSSAYCGLQDKSAPSVRRHIVAYYREMLRRIPLWRGLLKTQLDASDRNTVVKTEPHEEEEDDNGGVAAAPAGGTLQTSGAGAPVFRAVGILTQVQDTAAVTEAAQQAPWEFYMVRDLEDDECYVRALQAMAHHDNARERPFILLQDAPRAGVATRGSGEREGVIAAHGLAGAAGAAGEETAETAAEADEEAAARDGTRLSLYTRVVPQFTGLHPGMAVGVIGEPFQRSARGVITGVLVREFVLPSRPTLPWRIDRPLPVSPAKDAVGVRIHFCSGPLPRRDVAGLLRTVATQALHRGADVLIIGGPFIPPFSSDFERGLLPSLGATFNEVMESFVDTLEETLKQYYATRPLLPHMKVLLVSHKGDVTQIPVLPTTMYAIADTDDILIRSNPCRLSVNGVHVSVCNEDVVGDMRERMVERWPTAEGSLRRVVEAVVTGRLYTPLYGFPVATADLKHLPQLRLDYVPPQNELLDMEAENLQSRVSTTSTGSGGGVKAERRDDGDGDGGGAFVDVAHAGASRGWEAVFHVAQSTASTSAAAAAKAEVKRVKREPEEPDRAVEAAATTTTTVTTAAAARAAPSSCTEFLPHILFLPSTRPQFATVTHQCEDVDGADVDDTASATGVLVVNQEVWSTRSSPKFQLRVAEVTIADTERVLRRGASAANGVACGVLHIYSA</sequence>
<feature type="region of interest" description="Disordered" evidence="6">
    <location>
        <begin position="106"/>
        <end position="131"/>
    </location>
</feature>
<dbReference type="PANTHER" id="PTHR23061">
    <property type="entry name" value="DNA POLYMERASE 2 ALPHA 70 KDA SUBUNIT"/>
    <property type="match status" value="1"/>
</dbReference>
<reference evidence="8 9" key="1">
    <citation type="journal article" date="2021" name="MBio">
        <title>A New Model Trypanosomatid, Novymonas esmeraldas: Genomic Perception of Its 'Candidatus Pandoraea novymonadis' Endosymbiont.</title>
        <authorList>
            <person name="Zakharova A."/>
            <person name="Saura A."/>
            <person name="Butenko A."/>
            <person name="Podesvova L."/>
            <person name="Warmusova S."/>
            <person name="Kostygov A.Y."/>
            <person name="Nenarokova A."/>
            <person name="Lukes J."/>
            <person name="Opperdoes F.R."/>
            <person name="Yurchenko V."/>
        </authorList>
    </citation>
    <scope>NUCLEOTIDE SEQUENCE [LARGE SCALE GENOMIC DNA]</scope>
    <source>
        <strain evidence="8 9">E262AT.01</strain>
    </source>
</reference>
<dbReference type="GO" id="GO:0005658">
    <property type="term" value="C:alpha DNA polymerase:primase complex"/>
    <property type="evidence" value="ECO:0007669"/>
    <property type="project" value="TreeGrafter"/>
</dbReference>
<organism evidence="8 9">
    <name type="scientific">Novymonas esmeraldas</name>
    <dbReference type="NCBI Taxonomy" id="1808958"/>
    <lineage>
        <taxon>Eukaryota</taxon>
        <taxon>Discoba</taxon>
        <taxon>Euglenozoa</taxon>
        <taxon>Kinetoplastea</taxon>
        <taxon>Metakinetoplastina</taxon>
        <taxon>Trypanosomatida</taxon>
        <taxon>Trypanosomatidae</taxon>
        <taxon>Novymonas</taxon>
    </lineage>
</organism>
<protein>
    <recommendedName>
        <fullName evidence="3">DNA polymerase alpha subunit B</fullName>
    </recommendedName>
</protein>
<dbReference type="AlphaFoldDB" id="A0AAW0F127"/>
<feature type="region of interest" description="Disordered" evidence="6">
    <location>
        <begin position="538"/>
        <end position="565"/>
    </location>
</feature>
<keyword evidence="5" id="KW-0539">Nucleus</keyword>
<dbReference type="InterPro" id="IPR007185">
    <property type="entry name" value="DNA_pol_a/d/e_bsu"/>
</dbReference>
<evidence type="ECO:0000313" key="8">
    <source>
        <dbReference type="EMBL" id="KAK7199779.1"/>
    </source>
</evidence>
<evidence type="ECO:0000256" key="4">
    <source>
        <dbReference type="ARBA" id="ARBA00022705"/>
    </source>
</evidence>
<dbReference type="Gene3D" id="3.60.21.60">
    <property type="match status" value="1"/>
</dbReference>
<comment type="similarity">
    <text evidence="2">Belongs to the DNA polymerase alpha subunit B family.</text>
</comment>
<evidence type="ECO:0000256" key="6">
    <source>
        <dbReference type="SAM" id="MobiDB-lite"/>
    </source>
</evidence>
<dbReference type="GO" id="GO:0006270">
    <property type="term" value="P:DNA replication initiation"/>
    <property type="evidence" value="ECO:0007669"/>
    <property type="project" value="TreeGrafter"/>
</dbReference>